<comment type="caution">
    <text evidence="1">The sequence shown here is derived from an EMBL/GenBank/DDBJ whole genome shotgun (WGS) entry which is preliminary data.</text>
</comment>
<evidence type="ECO:0000313" key="1">
    <source>
        <dbReference type="EMBL" id="MBO8447290.1"/>
    </source>
</evidence>
<gene>
    <name evidence="1" type="ORF">IAC32_06055</name>
</gene>
<dbReference type="AlphaFoldDB" id="A0A9D9EIV7"/>
<protein>
    <recommendedName>
        <fullName evidence="3">Universal stress protein</fullName>
    </recommendedName>
</protein>
<name>A0A9D9EIV7_9BACT</name>
<reference evidence="1" key="2">
    <citation type="journal article" date="2021" name="PeerJ">
        <title>Extensive microbial diversity within the chicken gut microbiome revealed by metagenomics and culture.</title>
        <authorList>
            <person name="Gilroy R."/>
            <person name="Ravi A."/>
            <person name="Getino M."/>
            <person name="Pursley I."/>
            <person name="Horton D.L."/>
            <person name="Alikhan N.F."/>
            <person name="Baker D."/>
            <person name="Gharbi K."/>
            <person name="Hall N."/>
            <person name="Watson M."/>
            <person name="Adriaenssens E.M."/>
            <person name="Foster-Nyarko E."/>
            <person name="Jarju S."/>
            <person name="Secka A."/>
            <person name="Antonio M."/>
            <person name="Oren A."/>
            <person name="Chaudhuri R.R."/>
            <person name="La Ragione R."/>
            <person name="Hildebrand F."/>
            <person name="Pallen M.J."/>
        </authorList>
    </citation>
    <scope>NUCLEOTIDE SEQUENCE</scope>
    <source>
        <strain evidence="1">D3-1215</strain>
    </source>
</reference>
<accession>A0A9D9EIV7</accession>
<organism evidence="1 2">
    <name type="scientific">Candidatus Enterocola intestinipullorum</name>
    <dbReference type="NCBI Taxonomy" id="2840783"/>
    <lineage>
        <taxon>Bacteria</taxon>
        <taxon>Pseudomonadati</taxon>
        <taxon>Bacteroidota</taxon>
        <taxon>Bacteroidia</taxon>
        <taxon>Bacteroidales</taxon>
        <taxon>Candidatus Enterocola</taxon>
    </lineage>
</organism>
<reference evidence="1" key="1">
    <citation type="submission" date="2020-10" db="EMBL/GenBank/DDBJ databases">
        <authorList>
            <person name="Gilroy R."/>
        </authorList>
    </citation>
    <scope>NUCLEOTIDE SEQUENCE</scope>
    <source>
        <strain evidence="1">D3-1215</strain>
    </source>
</reference>
<dbReference type="Proteomes" id="UP000823637">
    <property type="component" value="Unassembled WGS sequence"/>
</dbReference>
<sequence length="264" mass="29990">MNIRELTYNRRFLVLSDGKHFPSKAIEAARQFAEGFEKGFCLLALCDKPQEAYASQAEAYVSTCPVDLLYSVCSGTLQDVCDMSERTETPIIFVETAKQSMFSNVMTIFKAFRGLRIPYVIIKENCEKIDFSNILVPVTYLPEEKEKAPYSCNMGRFLRSNIIVLQAKDYGSKTPANVKAITAFYDKFNLRYTVRQASKDSYKVEKEAVMKAKAENAGMVVISTSRDYGLDDMIFGPKEEHLFKIAEVPLMCINPRGDLYVLCW</sequence>
<proteinExistence type="predicted"/>
<evidence type="ECO:0008006" key="3">
    <source>
        <dbReference type="Google" id="ProtNLM"/>
    </source>
</evidence>
<evidence type="ECO:0000313" key="2">
    <source>
        <dbReference type="Proteomes" id="UP000823637"/>
    </source>
</evidence>
<dbReference type="SUPFAM" id="SSF52402">
    <property type="entry name" value="Adenine nucleotide alpha hydrolases-like"/>
    <property type="match status" value="1"/>
</dbReference>
<dbReference type="EMBL" id="JADIMR010000090">
    <property type="protein sequence ID" value="MBO8447290.1"/>
    <property type="molecule type" value="Genomic_DNA"/>
</dbReference>
<dbReference type="Gene3D" id="3.40.50.12370">
    <property type="match status" value="1"/>
</dbReference>